<comment type="caution">
    <text evidence="3">The sequence shown here is derived from an EMBL/GenBank/DDBJ whole genome shotgun (WGS) entry which is preliminary data.</text>
</comment>
<gene>
    <name evidence="3" type="ORF">CR513_29892</name>
</gene>
<evidence type="ECO:0000313" key="3">
    <source>
        <dbReference type="EMBL" id="RDX88504.1"/>
    </source>
</evidence>
<dbReference type="STRING" id="157652.A0A371GD76"/>
<keyword evidence="4" id="KW-1185">Reference proteome</keyword>
<feature type="domain" description="Reverse transcriptase/retrotransposon-derived protein RNase H-like" evidence="2">
    <location>
        <begin position="241"/>
        <end position="291"/>
    </location>
</feature>
<dbReference type="PANTHER" id="PTHR37984:SF5">
    <property type="entry name" value="PROTEIN NYNRIN-LIKE"/>
    <property type="match status" value="1"/>
</dbReference>
<reference evidence="3" key="1">
    <citation type="submission" date="2018-05" db="EMBL/GenBank/DDBJ databases">
        <title>Draft genome of Mucuna pruriens seed.</title>
        <authorList>
            <person name="Nnadi N.E."/>
            <person name="Vos R."/>
            <person name="Hasami M.H."/>
            <person name="Devisetty U.K."/>
            <person name="Aguiy J.C."/>
        </authorList>
    </citation>
    <scope>NUCLEOTIDE SEQUENCE [LARGE SCALE GENOMIC DNA]</scope>
    <source>
        <strain evidence="3">JCA_2017</strain>
    </source>
</reference>
<dbReference type="GO" id="GO:0003824">
    <property type="term" value="F:catalytic activity"/>
    <property type="evidence" value="ECO:0007669"/>
    <property type="project" value="UniProtKB-KW"/>
</dbReference>
<proteinExistence type="predicted"/>
<keyword evidence="1" id="KW-0511">Multifunctional enzyme</keyword>
<dbReference type="InterPro" id="IPR050951">
    <property type="entry name" value="Retrovirus_Pol_polyprotein"/>
</dbReference>
<dbReference type="InterPro" id="IPR043128">
    <property type="entry name" value="Rev_trsase/Diguanyl_cyclase"/>
</dbReference>
<evidence type="ECO:0000313" key="4">
    <source>
        <dbReference type="Proteomes" id="UP000257109"/>
    </source>
</evidence>
<dbReference type="AlphaFoldDB" id="A0A371GD76"/>
<feature type="non-terminal residue" evidence="3">
    <location>
        <position position="1"/>
    </location>
</feature>
<name>A0A371GD76_MUCPR</name>
<dbReference type="EMBL" id="QJKJ01005921">
    <property type="protein sequence ID" value="RDX88504.1"/>
    <property type="molecule type" value="Genomic_DNA"/>
</dbReference>
<dbReference type="PANTHER" id="PTHR37984">
    <property type="entry name" value="PROTEIN CBG26694"/>
    <property type="match status" value="1"/>
</dbReference>
<dbReference type="Gene3D" id="3.30.70.270">
    <property type="match status" value="1"/>
</dbReference>
<sequence>METNFKKLMGAKNRGTRHLSAQESFDRRERGLYFRCGQQFHPLHQRPDKQLRFTILAEYKLVNDQGEIELMKEEREVLNEDLSCSVMNLLSLSKDVIFEWKVMRIEGNVIYALNLPIHDTQGIGIRIGDSHCVFRGWRLWELSMNFRKGTELPTLQGIHPKPLQQAASLQSLVGNTVYDVDGLVWSMEVHCSKSDRPEELSQNSSLIGQVTMRLFFNQFIKGYGSVAKPSTELTKEDGFHWGFASQEAFDNLKHIMTNSPVLVLPNFTHPFEVDCDALGRGISAVLTQQRKPLA</sequence>
<evidence type="ECO:0000256" key="1">
    <source>
        <dbReference type="ARBA" id="ARBA00023268"/>
    </source>
</evidence>
<dbReference type="OrthoDB" id="1909920at2759"/>
<dbReference type="InterPro" id="IPR041577">
    <property type="entry name" value="RT_RNaseH_2"/>
</dbReference>
<dbReference type="SUPFAM" id="SSF56672">
    <property type="entry name" value="DNA/RNA polymerases"/>
    <property type="match status" value="1"/>
</dbReference>
<dbReference type="Proteomes" id="UP000257109">
    <property type="component" value="Unassembled WGS sequence"/>
</dbReference>
<protein>
    <submittedName>
        <fullName evidence="3">Mitochondrial protein</fullName>
    </submittedName>
</protein>
<dbReference type="Pfam" id="PF17919">
    <property type="entry name" value="RT_RNaseH_2"/>
    <property type="match status" value="1"/>
</dbReference>
<evidence type="ECO:0000259" key="2">
    <source>
        <dbReference type="Pfam" id="PF17919"/>
    </source>
</evidence>
<organism evidence="3 4">
    <name type="scientific">Mucuna pruriens</name>
    <name type="common">Velvet bean</name>
    <name type="synonym">Dolichos pruriens</name>
    <dbReference type="NCBI Taxonomy" id="157652"/>
    <lineage>
        <taxon>Eukaryota</taxon>
        <taxon>Viridiplantae</taxon>
        <taxon>Streptophyta</taxon>
        <taxon>Embryophyta</taxon>
        <taxon>Tracheophyta</taxon>
        <taxon>Spermatophyta</taxon>
        <taxon>Magnoliopsida</taxon>
        <taxon>eudicotyledons</taxon>
        <taxon>Gunneridae</taxon>
        <taxon>Pentapetalae</taxon>
        <taxon>rosids</taxon>
        <taxon>fabids</taxon>
        <taxon>Fabales</taxon>
        <taxon>Fabaceae</taxon>
        <taxon>Papilionoideae</taxon>
        <taxon>50 kb inversion clade</taxon>
        <taxon>NPAAA clade</taxon>
        <taxon>indigoferoid/millettioid clade</taxon>
        <taxon>Phaseoleae</taxon>
        <taxon>Mucuna</taxon>
    </lineage>
</organism>
<accession>A0A371GD76</accession>
<dbReference type="InterPro" id="IPR043502">
    <property type="entry name" value="DNA/RNA_pol_sf"/>
</dbReference>